<evidence type="ECO:0000256" key="2">
    <source>
        <dbReference type="ARBA" id="ARBA00022801"/>
    </source>
</evidence>
<dbReference type="PANTHER" id="PTHR43817:SF1">
    <property type="entry name" value="HYDROLASE, FAMILY 43, PUTATIVE (AFU_ORTHOLOGUE AFUA_3G01660)-RELATED"/>
    <property type="match status" value="1"/>
</dbReference>
<name>A0A699SMR0_TANCI</name>
<gene>
    <name evidence="3" type="ORF">Tci_870113</name>
</gene>
<evidence type="ECO:0000256" key="1">
    <source>
        <dbReference type="ARBA" id="ARBA00022729"/>
    </source>
</evidence>
<proteinExistence type="predicted"/>
<dbReference type="EMBL" id="BKCJ011170261">
    <property type="protein sequence ID" value="GFC98143.1"/>
    <property type="molecule type" value="Genomic_DNA"/>
</dbReference>
<organism evidence="3">
    <name type="scientific">Tanacetum cinerariifolium</name>
    <name type="common">Dalmatian daisy</name>
    <name type="synonym">Chrysanthemum cinerariifolium</name>
    <dbReference type="NCBI Taxonomy" id="118510"/>
    <lineage>
        <taxon>Eukaryota</taxon>
        <taxon>Viridiplantae</taxon>
        <taxon>Streptophyta</taxon>
        <taxon>Embryophyta</taxon>
        <taxon>Tracheophyta</taxon>
        <taxon>Spermatophyta</taxon>
        <taxon>Magnoliopsida</taxon>
        <taxon>eudicotyledons</taxon>
        <taxon>Gunneridae</taxon>
        <taxon>Pentapetalae</taxon>
        <taxon>asterids</taxon>
        <taxon>campanulids</taxon>
        <taxon>Asterales</taxon>
        <taxon>Asteraceae</taxon>
        <taxon>Asteroideae</taxon>
        <taxon>Anthemideae</taxon>
        <taxon>Anthemidinae</taxon>
        <taxon>Tanacetum</taxon>
    </lineage>
</organism>
<evidence type="ECO:0000313" key="3">
    <source>
        <dbReference type="EMBL" id="GFC98143.1"/>
    </source>
</evidence>
<dbReference type="AlphaFoldDB" id="A0A699SMR0"/>
<protein>
    <submittedName>
        <fullName evidence="3">Uncharacterized protein</fullName>
    </submittedName>
</protein>
<sequence length="206" mass="22509">DVAVFTGEETPRRAILPNRLINDLPGIFGPQAVAAEQKRLANVGLPMREQPEKVSASANMETADMLVDPLHGYAYDSFNEDALLRLAKVENGRIAGGWVLLNRQPSHSPSFQNYPAADAFVQQEMLKVTGLADTVTITDPISHDVKGLLLRGPYNRASFASLGLAPDVLVTNPNSQRANGIAWTHRTAPEFDIYFISNQLDSARTI</sequence>
<keyword evidence="2" id="KW-0378">Hydrolase</keyword>
<dbReference type="PANTHER" id="PTHR43817">
    <property type="entry name" value="GLYCOSYL HYDROLASE"/>
    <property type="match status" value="1"/>
</dbReference>
<comment type="caution">
    <text evidence="3">The sequence shown here is derived from an EMBL/GenBank/DDBJ whole genome shotgun (WGS) entry which is preliminary data.</text>
</comment>
<dbReference type="GO" id="GO:0016787">
    <property type="term" value="F:hydrolase activity"/>
    <property type="evidence" value="ECO:0007669"/>
    <property type="project" value="UniProtKB-KW"/>
</dbReference>
<keyword evidence="1" id="KW-0732">Signal</keyword>
<reference evidence="3" key="1">
    <citation type="journal article" date="2019" name="Sci. Rep.">
        <title>Draft genome of Tanacetum cinerariifolium, the natural source of mosquito coil.</title>
        <authorList>
            <person name="Yamashiro T."/>
            <person name="Shiraishi A."/>
            <person name="Satake H."/>
            <person name="Nakayama K."/>
        </authorList>
    </citation>
    <scope>NUCLEOTIDE SEQUENCE</scope>
</reference>
<feature type="non-terminal residue" evidence="3">
    <location>
        <position position="206"/>
    </location>
</feature>
<feature type="non-terminal residue" evidence="3">
    <location>
        <position position="1"/>
    </location>
</feature>
<accession>A0A699SMR0</accession>